<organism evidence="3 4">
    <name type="scientific">Luteolibacter yonseiensis</name>
    <dbReference type="NCBI Taxonomy" id="1144680"/>
    <lineage>
        <taxon>Bacteria</taxon>
        <taxon>Pseudomonadati</taxon>
        <taxon>Verrucomicrobiota</taxon>
        <taxon>Verrucomicrobiia</taxon>
        <taxon>Verrucomicrobiales</taxon>
        <taxon>Verrucomicrobiaceae</taxon>
        <taxon>Luteolibacter</taxon>
    </lineage>
</organism>
<sequence length="374" mass="42644">MTATYIHTRKKAGKFHAVLRTLAVLYVILILAAIGYLWTMTQDRYESSASFKIARQDSSATEAGLAQLVIPGIADSSSSDSQLAIGFVDSADLLLDLEKEFSLIKHYSSPEKDFVFRLPADSPLEERLKYYRSRIRAHYDKDTGLTKISVDTFDPVLSERIADYVLKRAENFINQLNQNIAHQRLDFIQNELSRAAKHVEDVNTELIALQNKHNIIRPDEVIMDKLKTVHELRMEQLKMTAEVDSLSRDSPSSPRVETLNSRLRSLNELIDVEMAKLSGPEQNRLNQILSQYKQLELRLEFAIRLRTGTETLLEKNRVEAIAQSRFFSVIQTPFLPEDVNLPKRPYTTATILVVGFLFFLVLKALVHSVLERAP</sequence>
<dbReference type="AlphaFoldDB" id="A0A934R5K5"/>
<keyword evidence="4" id="KW-1185">Reference proteome</keyword>
<dbReference type="RefSeq" id="WP_200351326.1">
    <property type="nucleotide sequence ID" value="NZ_BAABHZ010000006.1"/>
</dbReference>
<dbReference type="GO" id="GO:0004713">
    <property type="term" value="F:protein tyrosine kinase activity"/>
    <property type="evidence" value="ECO:0007669"/>
    <property type="project" value="TreeGrafter"/>
</dbReference>
<reference evidence="3" key="1">
    <citation type="submission" date="2021-01" db="EMBL/GenBank/DDBJ databases">
        <title>Modified the classification status of verrucomicrobia.</title>
        <authorList>
            <person name="Feng X."/>
        </authorList>
    </citation>
    <scope>NUCLEOTIDE SEQUENCE</scope>
    <source>
        <strain evidence="3">JCM 18052</strain>
    </source>
</reference>
<dbReference type="InterPro" id="IPR050445">
    <property type="entry name" value="Bact_polysacc_biosynth/exp"/>
</dbReference>
<proteinExistence type="predicted"/>
<dbReference type="EMBL" id="JAENIK010000011">
    <property type="protein sequence ID" value="MBK1816388.1"/>
    <property type="molecule type" value="Genomic_DNA"/>
</dbReference>
<evidence type="ECO:0000256" key="1">
    <source>
        <dbReference type="SAM" id="Coils"/>
    </source>
</evidence>
<feature type="transmembrane region" description="Helical" evidence="2">
    <location>
        <begin position="346"/>
        <end position="366"/>
    </location>
</feature>
<keyword evidence="2" id="KW-0472">Membrane</keyword>
<dbReference type="PANTHER" id="PTHR32309:SF13">
    <property type="entry name" value="FERRIC ENTEROBACTIN TRANSPORT PROTEIN FEPE"/>
    <property type="match status" value="1"/>
</dbReference>
<evidence type="ECO:0000256" key="2">
    <source>
        <dbReference type="SAM" id="Phobius"/>
    </source>
</evidence>
<accession>A0A934R5K5</accession>
<dbReference type="GO" id="GO:0005886">
    <property type="term" value="C:plasma membrane"/>
    <property type="evidence" value="ECO:0007669"/>
    <property type="project" value="TreeGrafter"/>
</dbReference>
<keyword evidence="2" id="KW-0812">Transmembrane</keyword>
<dbReference type="Proteomes" id="UP000600139">
    <property type="component" value="Unassembled WGS sequence"/>
</dbReference>
<protein>
    <recommendedName>
        <fullName evidence="5">Capsular polysaccharide transport system permease protein</fullName>
    </recommendedName>
</protein>
<evidence type="ECO:0008006" key="5">
    <source>
        <dbReference type="Google" id="ProtNLM"/>
    </source>
</evidence>
<name>A0A934R5K5_9BACT</name>
<gene>
    <name evidence="3" type="ORF">JIN84_12245</name>
</gene>
<keyword evidence="1" id="KW-0175">Coiled coil</keyword>
<dbReference type="PANTHER" id="PTHR32309">
    <property type="entry name" value="TYROSINE-PROTEIN KINASE"/>
    <property type="match status" value="1"/>
</dbReference>
<evidence type="ECO:0000313" key="3">
    <source>
        <dbReference type="EMBL" id="MBK1816388.1"/>
    </source>
</evidence>
<evidence type="ECO:0000313" key="4">
    <source>
        <dbReference type="Proteomes" id="UP000600139"/>
    </source>
</evidence>
<comment type="caution">
    <text evidence="3">The sequence shown here is derived from an EMBL/GenBank/DDBJ whole genome shotgun (WGS) entry which is preliminary data.</text>
</comment>
<keyword evidence="2" id="KW-1133">Transmembrane helix</keyword>
<feature type="transmembrane region" description="Helical" evidence="2">
    <location>
        <begin position="17"/>
        <end position="38"/>
    </location>
</feature>
<feature type="coiled-coil region" evidence="1">
    <location>
        <begin position="166"/>
        <end position="212"/>
    </location>
</feature>